<organism evidence="1 2">
    <name type="scientific">Prunus dulcis</name>
    <name type="common">Almond</name>
    <name type="synonym">Amygdalus dulcis</name>
    <dbReference type="NCBI Taxonomy" id="3755"/>
    <lineage>
        <taxon>Eukaryota</taxon>
        <taxon>Viridiplantae</taxon>
        <taxon>Streptophyta</taxon>
        <taxon>Embryophyta</taxon>
        <taxon>Tracheophyta</taxon>
        <taxon>Spermatophyta</taxon>
        <taxon>Magnoliopsida</taxon>
        <taxon>eudicotyledons</taxon>
        <taxon>Gunneridae</taxon>
        <taxon>Pentapetalae</taxon>
        <taxon>rosids</taxon>
        <taxon>fabids</taxon>
        <taxon>Rosales</taxon>
        <taxon>Rosaceae</taxon>
        <taxon>Amygdaloideae</taxon>
        <taxon>Amygdaleae</taxon>
        <taxon>Prunus</taxon>
    </lineage>
</organism>
<evidence type="ECO:0000313" key="1">
    <source>
        <dbReference type="EMBL" id="KAI5329992.1"/>
    </source>
</evidence>
<reference evidence="1 2" key="1">
    <citation type="journal article" date="2022" name="G3 (Bethesda)">
        <title>Whole-genome sequence and methylome profiling of the almond [Prunus dulcis (Mill.) D.A. Webb] cultivar 'Nonpareil'.</title>
        <authorList>
            <person name="D'Amico-Willman K.M."/>
            <person name="Ouma W.Z."/>
            <person name="Meulia T."/>
            <person name="Sideli G.M."/>
            <person name="Gradziel T.M."/>
            <person name="Fresnedo-Ramirez J."/>
        </authorList>
    </citation>
    <scope>NUCLEOTIDE SEQUENCE [LARGE SCALE GENOMIC DNA]</scope>
    <source>
        <strain evidence="1">Clone GOH B32 T37-40</strain>
    </source>
</reference>
<protein>
    <submittedName>
        <fullName evidence="1">Uncharacterized protein</fullName>
    </submittedName>
</protein>
<comment type="caution">
    <text evidence="1">The sequence shown here is derived from an EMBL/GenBank/DDBJ whole genome shotgun (WGS) entry which is preliminary data.</text>
</comment>
<name>A0AAD4Z1B8_PRUDU</name>
<sequence>MRRRTTTKSLDRLDGKIVALALPRPDLEFGNLDFGSQPNLVFSSNLEIAKTGANQLIALESSNPSDF</sequence>
<dbReference type="Proteomes" id="UP001054821">
    <property type="component" value="Chromosome 5"/>
</dbReference>
<dbReference type="EMBL" id="JAJFAZ020000005">
    <property type="protein sequence ID" value="KAI5329992.1"/>
    <property type="molecule type" value="Genomic_DNA"/>
</dbReference>
<dbReference type="AlphaFoldDB" id="A0AAD4Z1B8"/>
<proteinExistence type="predicted"/>
<gene>
    <name evidence="1" type="ORF">L3X38_029389</name>
</gene>
<keyword evidence="2" id="KW-1185">Reference proteome</keyword>
<evidence type="ECO:0000313" key="2">
    <source>
        <dbReference type="Proteomes" id="UP001054821"/>
    </source>
</evidence>
<accession>A0AAD4Z1B8</accession>